<reference evidence="11 12" key="1">
    <citation type="submission" date="2019-03" db="EMBL/GenBank/DDBJ databases">
        <title>Genomic Encyclopedia of Type Strains, Phase IV (KMG-IV): sequencing the most valuable type-strain genomes for metagenomic binning, comparative biology and taxonomic classification.</title>
        <authorList>
            <person name="Goeker M."/>
        </authorList>
    </citation>
    <scope>NUCLEOTIDE SEQUENCE [LARGE SCALE GENOMIC DNA]</scope>
    <source>
        <strain evidence="11 12">DSM 103923</strain>
    </source>
</reference>
<dbReference type="GO" id="GO:0015035">
    <property type="term" value="F:protein-disulfide reductase activity"/>
    <property type="evidence" value="ECO:0007669"/>
    <property type="project" value="UniProtKB-UniRule"/>
</dbReference>
<keyword evidence="12" id="KW-1185">Reference proteome</keyword>
<comment type="caution">
    <text evidence="11">The sequence shown here is derived from an EMBL/GenBank/DDBJ whole genome shotgun (WGS) entry which is preliminary data.</text>
</comment>
<dbReference type="Pfam" id="PF00085">
    <property type="entry name" value="Thioredoxin"/>
    <property type="match status" value="1"/>
</dbReference>
<gene>
    <name evidence="11" type="ORF">EDC61_102123</name>
</gene>
<keyword evidence="5 9" id="KW-0676">Redox-active center</keyword>
<dbReference type="InterPro" id="IPR005746">
    <property type="entry name" value="Thioredoxin"/>
</dbReference>
<dbReference type="AlphaFoldDB" id="A0A4R3JY40"/>
<dbReference type="PANTHER" id="PTHR45663:SF40">
    <property type="entry name" value="THIOREDOXIN 2"/>
    <property type="match status" value="1"/>
</dbReference>
<dbReference type="Gene3D" id="3.40.30.10">
    <property type="entry name" value="Glutaredoxin"/>
    <property type="match status" value="1"/>
</dbReference>
<dbReference type="Proteomes" id="UP000295135">
    <property type="component" value="Unassembled WGS sequence"/>
</dbReference>
<comment type="similarity">
    <text evidence="1 7">Belongs to the thioredoxin family.</text>
</comment>
<dbReference type="RefSeq" id="WP_126458587.1">
    <property type="nucleotide sequence ID" value="NZ_AP018721.1"/>
</dbReference>
<dbReference type="InterPro" id="IPR013766">
    <property type="entry name" value="Thioredoxin_domain"/>
</dbReference>
<dbReference type="PIRSF" id="PIRSF000077">
    <property type="entry name" value="Thioredoxin"/>
    <property type="match status" value="1"/>
</dbReference>
<feature type="disulfide bond" description="Redox-active" evidence="9">
    <location>
        <begin position="30"/>
        <end position="33"/>
    </location>
</feature>
<dbReference type="CDD" id="cd02947">
    <property type="entry name" value="TRX_family"/>
    <property type="match status" value="1"/>
</dbReference>
<feature type="site" description="Deprotonates C-terminal active site Cys" evidence="8">
    <location>
        <position position="24"/>
    </location>
</feature>
<evidence type="ECO:0000256" key="3">
    <source>
        <dbReference type="ARBA" id="ARBA00022982"/>
    </source>
</evidence>
<evidence type="ECO:0000256" key="2">
    <source>
        <dbReference type="ARBA" id="ARBA00022448"/>
    </source>
</evidence>
<organism evidence="11 12">
    <name type="scientific">Sulfuritortus calidifontis</name>
    <dbReference type="NCBI Taxonomy" id="1914471"/>
    <lineage>
        <taxon>Bacteria</taxon>
        <taxon>Pseudomonadati</taxon>
        <taxon>Pseudomonadota</taxon>
        <taxon>Betaproteobacteria</taxon>
        <taxon>Nitrosomonadales</taxon>
        <taxon>Thiobacillaceae</taxon>
        <taxon>Sulfuritortus</taxon>
    </lineage>
</organism>
<accession>A0A4R3JY40</accession>
<feature type="active site" description="Nucleophile" evidence="8">
    <location>
        <position position="33"/>
    </location>
</feature>
<dbReference type="OrthoDB" id="9790390at2"/>
<sequence>MAVLELNEENFEDTILSNDFVVLDFWAPWCGPCRGFAPVFEAASEKHSDIVFAKINTEEQQALAAHFQIRSIPTLMIFREKVIIYSQAGALPAGAFDELLGKARELDMAKVHEEIAKESQSEA</sequence>
<proteinExistence type="inferred from homology"/>
<keyword evidence="2" id="KW-0813">Transport</keyword>
<evidence type="ECO:0000256" key="4">
    <source>
        <dbReference type="ARBA" id="ARBA00023157"/>
    </source>
</evidence>
<evidence type="ECO:0000259" key="10">
    <source>
        <dbReference type="PROSITE" id="PS51352"/>
    </source>
</evidence>
<evidence type="ECO:0000256" key="9">
    <source>
        <dbReference type="PIRSR" id="PIRSR000077-4"/>
    </source>
</evidence>
<dbReference type="PROSITE" id="PS51352">
    <property type="entry name" value="THIOREDOXIN_2"/>
    <property type="match status" value="1"/>
</dbReference>
<evidence type="ECO:0000256" key="8">
    <source>
        <dbReference type="PIRSR" id="PIRSR000077-1"/>
    </source>
</evidence>
<evidence type="ECO:0000313" key="12">
    <source>
        <dbReference type="Proteomes" id="UP000295135"/>
    </source>
</evidence>
<evidence type="ECO:0000256" key="5">
    <source>
        <dbReference type="ARBA" id="ARBA00023284"/>
    </source>
</evidence>
<feature type="domain" description="Thioredoxin" evidence="10">
    <location>
        <begin position="1"/>
        <end position="105"/>
    </location>
</feature>
<keyword evidence="4 9" id="KW-1015">Disulfide bond</keyword>
<evidence type="ECO:0000313" key="11">
    <source>
        <dbReference type="EMBL" id="TCS73353.1"/>
    </source>
</evidence>
<dbReference type="InterPro" id="IPR017937">
    <property type="entry name" value="Thioredoxin_CS"/>
</dbReference>
<feature type="site" description="Contributes to redox potential value" evidence="8">
    <location>
        <position position="31"/>
    </location>
</feature>
<evidence type="ECO:0000256" key="1">
    <source>
        <dbReference type="ARBA" id="ARBA00008987"/>
    </source>
</evidence>
<name>A0A4R3JY40_9PROT</name>
<feature type="site" description="Contributes to redox potential value" evidence="8">
    <location>
        <position position="32"/>
    </location>
</feature>
<evidence type="ECO:0000256" key="7">
    <source>
        <dbReference type="PIRNR" id="PIRNR000077"/>
    </source>
</evidence>
<dbReference type="InterPro" id="IPR036249">
    <property type="entry name" value="Thioredoxin-like_sf"/>
</dbReference>
<dbReference type="PANTHER" id="PTHR45663">
    <property type="entry name" value="GEO12009P1"/>
    <property type="match status" value="1"/>
</dbReference>
<dbReference type="SUPFAM" id="SSF52833">
    <property type="entry name" value="Thioredoxin-like"/>
    <property type="match status" value="1"/>
</dbReference>
<dbReference type="EMBL" id="SLZY01000002">
    <property type="protein sequence ID" value="TCS73353.1"/>
    <property type="molecule type" value="Genomic_DNA"/>
</dbReference>
<dbReference type="NCBIfam" id="TIGR01068">
    <property type="entry name" value="thioredoxin"/>
    <property type="match status" value="1"/>
</dbReference>
<protein>
    <recommendedName>
        <fullName evidence="6 7">Thioredoxin</fullName>
    </recommendedName>
</protein>
<keyword evidence="3" id="KW-0249">Electron transport</keyword>
<dbReference type="PROSITE" id="PS00194">
    <property type="entry name" value="THIOREDOXIN_1"/>
    <property type="match status" value="1"/>
</dbReference>
<dbReference type="GO" id="GO:0005829">
    <property type="term" value="C:cytosol"/>
    <property type="evidence" value="ECO:0007669"/>
    <property type="project" value="TreeGrafter"/>
</dbReference>
<evidence type="ECO:0000256" key="6">
    <source>
        <dbReference type="NCBIfam" id="TIGR01068"/>
    </source>
</evidence>
<feature type="active site" description="Nucleophile" evidence="8">
    <location>
        <position position="30"/>
    </location>
</feature>
<dbReference type="PRINTS" id="PR00421">
    <property type="entry name" value="THIOREDOXIN"/>
</dbReference>